<dbReference type="PROSITE" id="PS51379">
    <property type="entry name" value="4FE4S_FER_2"/>
    <property type="match status" value="1"/>
</dbReference>
<reference evidence="7 8" key="1">
    <citation type="journal article" date="2010" name="Stand. Genomic Sci.">
        <title>Complete genome sequence of Coraliomargarita akajimensis type strain (04OKA010-24).</title>
        <authorList>
            <person name="Mavromatis K."/>
            <person name="Abt B."/>
            <person name="Brambilla E."/>
            <person name="Lapidus A."/>
            <person name="Copeland A."/>
            <person name="Deshpande S."/>
            <person name="Nolan M."/>
            <person name="Lucas S."/>
            <person name="Tice H."/>
            <person name="Cheng J.F."/>
            <person name="Han C."/>
            <person name="Detter J.C."/>
            <person name="Woyke T."/>
            <person name="Goodwin L."/>
            <person name="Pitluck S."/>
            <person name="Held B."/>
            <person name="Brettin T."/>
            <person name="Tapia R."/>
            <person name="Ivanova N."/>
            <person name="Mikhailova N."/>
            <person name="Pati A."/>
            <person name="Liolios K."/>
            <person name="Chen A."/>
            <person name="Palaniappan K."/>
            <person name="Land M."/>
            <person name="Hauser L."/>
            <person name="Chang Y.J."/>
            <person name="Jeffries C.D."/>
            <person name="Rohde M."/>
            <person name="Goker M."/>
            <person name="Bristow J."/>
            <person name="Eisen J.A."/>
            <person name="Markowitz V."/>
            <person name="Hugenholtz P."/>
            <person name="Klenk H.P."/>
            <person name="Kyrpides N.C."/>
        </authorList>
    </citation>
    <scope>NUCLEOTIDE SEQUENCE [LARGE SCALE GENOMIC DNA]</scope>
    <source>
        <strain evidence="8">DSM 45221 / IAM 15411 / JCM 23193 / KCTC 12865</strain>
    </source>
</reference>
<keyword evidence="3" id="KW-0249">Electron transport</keyword>
<dbReference type="PANTHER" id="PTHR36923">
    <property type="entry name" value="FERREDOXIN"/>
    <property type="match status" value="1"/>
</dbReference>
<dbReference type="Proteomes" id="UP000000925">
    <property type="component" value="Chromosome"/>
</dbReference>
<dbReference type="GO" id="GO:0051536">
    <property type="term" value="F:iron-sulfur cluster binding"/>
    <property type="evidence" value="ECO:0007669"/>
    <property type="project" value="UniProtKB-KW"/>
</dbReference>
<evidence type="ECO:0000256" key="5">
    <source>
        <dbReference type="ARBA" id="ARBA00023014"/>
    </source>
</evidence>
<keyword evidence="2" id="KW-0479">Metal-binding</keyword>
<organism evidence="7 8">
    <name type="scientific">Coraliomargarita akajimensis (strain DSM 45221 / IAM 15411 / JCM 23193 / KCTC 12865 / 04OKA010-24)</name>
    <dbReference type="NCBI Taxonomy" id="583355"/>
    <lineage>
        <taxon>Bacteria</taxon>
        <taxon>Pseudomonadati</taxon>
        <taxon>Verrucomicrobiota</taxon>
        <taxon>Opitutia</taxon>
        <taxon>Puniceicoccales</taxon>
        <taxon>Coraliomargaritaceae</taxon>
        <taxon>Coraliomargarita</taxon>
    </lineage>
</organism>
<keyword evidence="1" id="KW-0813">Transport</keyword>
<dbReference type="KEGG" id="caa:Caka_2866"/>
<accession>D5EQR5</accession>
<dbReference type="GO" id="GO:0046872">
    <property type="term" value="F:metal ion binding"/>
    <property type="evidence" value="ECO:0007669"/>
    <property type="project" value="UniProtKB-KW"/>
</dbReference>
<gene>
    <name evidence="7" type="ordered locus">Caka_2866</name>
</gene>
<dbReference type="SUPFAM" id="SSF54862">
    <property type="entry name" value="4Fe-4S ferredoxins"/>
    <property type="match status" value="1"/>
</dbReference>
<keyword evidence="4" id="KW-0408">Iron</keyword>
<sequence>MKLIPISHKKPECIGCALCAEVAPNYFDMDEDGEAQLIRVIREQGKFQFSEGFEEDREALEAAEEGCPVDIIKIG</sequence>
<evidence type="ECO:0000259" key="6">
    <source>
        <dbReference type="PROSITE" id="PS51379"/>
    </source>
</evidence>
<evidence type="ECO:0000313" key="7">
    <source>
        <dbReference type="EMBL" id="ADE55879.1"/>
    </source>
</evidence>
<evidence type="ECO:0000256" key="1">
    <source>
        <dbReference type="ARBA" id="ARBA00022448"/>
    </source>
</evidence>
<dbReference type="STRING" id="583355.Caka_2866"/>
<dbReference type="AlphaFoldDB" id="D5EQR5"/>
<dbReference type="PANTHER" id="PTHR36923:SF3">
    <property type="entry name" value="FERREDOXIN"/>
    <property type="match status" value="1"/>
</dbReference>
<dbReference type="InterPro" id="IPR051269">
    <property type="entry name" value="Fe-S_cluster_ET"/>
</dbReference>
<evidence type="ECO:0000256" key="3">
    <source>
        <dbReference type="ARBA" id="ARBA00022982"/>
    </source>
</evidence>
<feature type="domain" description="4Fe-4S ferredoxin-type" evidence="6">
    <location>
        <begin position="4"/>
        <end position="32"/>
    </location>
</feature>
<evidence type="ECO:0000256" key="4">
    <source>
        <dbReference type="ARBA" id="ARBA00023004"/>
    </source>
</evidence>
<dbReference type="InterPro" id="IPR017896">
    <property type="entry name" value="4Fe4S_Fe-S-bd"/>
</dbReference>
<keyword evidence="8" id="KW-1185">Reference proteome</keyword>
<evidence type="ECO:0000313" key="8">
    <source>
        <dbReference type="Proteomes" id="UP000000925"/>
    </source>
</evidence>
<keyword evidence="5" id="KW-0411">Iron-sulfur</keyword>
<dbReference type="RefSeq" id="WP_013044601.1">
    <property type="nucleotide sequence ID" value="NC_014008.1"/>
</dbReference>
<dbReference type="EMBL" id="CP001998">
    <property type="protein sequence ID" value="ADE55879.1"/>
    <property type="molecule type" value="Genomic_DNA"/>
</dbReference>
<dbReference type="Pfam" id="PF13370">
    <property type="entry name" value="Fer4_13"/>
    <property type="match status" value="1"/>
</dbReference>
<proteinExistence type="predicted"/>
<dbReference type="HOGENOM" id="CLU_139698_9_1_0"/>
<evidence type="ECO:0000256" key="2">
    <source>
        <dbReference type="ARBA" id="ARBA00022723"/>
    </source>
</evidence>
<protein>
    <submittedName>
        <fullName evidence="7">Ferredoxin</fullName>
    </submittedName>
</protein>
<dbReference type="Gene3D" id="3.30.70.20">
    <property type="match status" value="1"/>
</dbReference>
<name>D5EQR5_CORAD</name>
<dbReference type="eggNOG" id="COG1141">
    <property type="taxonomic scope" value="Bacteria"/>
</dbReference>